<evidence type="ECO:0000313" key="2">
    <source>
        <dbReference type="Proteomes" id="UP000203589"/>
    </source>
</evidence>
<dbReference type="Proteomes" id="UP000203589">
    <property type="component" value="Chromosome"/>
</dbReference>
<dbReference type="EMBL" id="CP022540">
    <property type="protein sequence ID" value="ASP22057.1"/>
    <property type="molecule type" value="Genomic_DNA"/>
</dbReference>
<keyword evidence="2" id="KW-1185">Reference proteome</keyword>
<dbReference type="RefSeq" id="WP_094035888.1">
    <property type="nucleotide sequence ID" value="NZ_CP022540.1"/>
</dbReference>
<gene>
    <name evidence="1" type="ORF">ANTHELSMS3_03427</name>
</gene>
<dbReference type="KEGG" id="aht:ANTHELSMS3_03427"/>
<organism evidence="1 2">
    <name type="scientific">Antarctobacter heliothermus</name>
    <dbReference type="NCBI Taxonomy" id="74033"/>
    <lineage>
        <taxon>Bacteria</taxon>
        <taxon>Pseudomonadati</taxon>
        <taxon>Pseudomonadota</taxon>
        <taxon>Alphaproteobacteria</taxon>
        <taxon>Rhodobacterales</taxon>
        <taxon>Roseobacteraceae</taxon>
        <taxon>Antarctobacter</taxon>
    </lineage>
</organism>
<reference evidence="1 2" key="1">
    <citation type="submission" date="2017-07" db="EMBL/GenBank/DDBJ databases">
        <title>Genome Sequence of Antarctobacter heliothermus Strain SMS3 Isolated from a culture of the Diatom Skeletonema marinoi.</title>
        <authorList>
            <person name="Topel M."/>
            <person name="Pinder M.I.M."/>
            <person name="Johansson O.N."/>
            <person name="Kourtchenko O."/>
            <person name="Godhe A."/>
            <person name="Clarke A.K."/>
        </authorList>
    </citation>
    <scope>NUCLEOTIDE SEQUENCE [LARGE SCALE GENOMIC DNA]</scope>
    <source>
        <strain evidence="1 2">SMS3</strain>
    </source>
</reference>
<protein>
    <recommendedName>
        <fullName evidence="3">Prophage minor tail protein Z (GPZ)</fullName>
    </recommendedName>
</protein>
<evidence type="ECO:0008006" key="3">
    <source>
        <dbReference type="Google" id="ProtNLM"/>
    </source>
</evidence>
<evidence type="ECO:0000313" key="1">
    <source>
        <dbReference type="EMBL" id="ASP22057.1"/>
    </source>
</evidence>
<sequence>MTSPFSIQLHQNGRTTNAKTGLDMLADRFREAQDELGIPVSREMRRFLQEQMAEIAARHGGSITTSTTLARRSGKLVAALRRAARVKDVKTLGRVTGRVKLRADRAVHEDGGRIKPTSGQYVTVPLPAALNANGTPKKARARDWPNTFMAKSRKGNLLIFQRKGGRLVPLYALKKSVTVPARLGAVRSAREAAPVFADRALSAIIDHLLED</sequence>
<accession>A0A222E778</accession>
<dbReference type="OrthoDB" id="7861698at2"/>
<proteinExistence type="predicted"/>
<name>A0A222E778_9RHOB</name>
<dbReference type="AlphaFoldDB" id="A0A222E778"/>